<evidence type="ECO:0000313" key="3">
    <source>
        <dbReference type="Proteomes" id="UP000320776"/>
    </source>
</evidence>
<keyword evidence="1" id="KW-0472">Membrane</keyword>
<sequence length="58" mass="6972">MRQFGNYIITFLIFGVFMYYILPRFRKDMTAQQRMIKTIWGSLVFTLVKVILDLLSSF</sequence>
<feature type="transmembrane region" description="Helical" evidence="1">
    <location>
        <begin position="34"/>
        <end position="52"/>
    </location>
</feature>
<feature type="transmembrane region" description="Helical" evidence="1">
    <location>
        <begin position="6"/>
        <end position="22"/>
    </location>
</feature>
<name>A0A517DQ88_9FIRM</name>
<dbReference type="KEGG" id="sted:SPTER_07950"/>
<organism evidence="2 3">
    <name type="scientific">Sporomusa termitida</name>
    <dbReference type="NCBI Taxonomy" id="2377"/>
    <lineage>
        <taxon>Bacteria</taxon>
        <taxon>Bacillati</taxon>
        <taxon>Bacillota</taxon>
        <taxon>Negativicutes</taxon>
        <taxon>Selenomonadales</taxon>
        <taxon>Sporomusaceae</taxon>
        <taxon>Sporomusa</taxon>
    </lineage>
</organism>
<dbReference type="Proteomes" id="UP000320776">
    <property type="component" value="Chromosome"/>
</dbReference>
<dbReference type="AlphaFoldDB" id="A0A517DQ88"/>
<accession>A0A517DQ88</accession>
<evidence type="ECO:0000256" key="1">
    <source>
        <dbReference type="SAM" id="Phobius"/>
    </source>
</evidence>
<keyword evidence="3" id="KW-1185">Reference proteome</keyword>
<proteinExistence type="predicted"/>
<protein>
    <submittedName>
        <fullName evidence="2">Uncharacterized protein</fullName>
    </submittedName>
</protein>
<keyword evidence="1" id="KW-0812">Transmembrane</keyword>
<keyword evidence="1" id="KW-1133">Transmembrane helix</keyword>
<dbReference type="EMBL" id="CP036259">
    <property type="protein sequence ID" value="QDR79520.1"/>
    <property type="molecule type" value="Genomic_DNA"/>
</dbReference>
<evidence type="ECO:0000313" key="2">
    <source>
        <dbReference type="EMBL" id="QDR79520.1"/>
    </source>
</evidence>
<gene>
    <name evidence="2" type="ORF">SPTER_07950</name>
</gene>
<reference evidence="2 3" key="1">
    <citation type="submission" date="2019-02" db="EMBL/GenBank/DDBJ databases">
        <title>Closed genome of Sporomusa termitida DSM 4440.</title>
        <authorList>
            <person name="Poehlein A."/>
            <person name="Daniel R."/>
        </authorList>
    </citation>
    <scope>NUCLEOTIDE SEQUENCE [LARGE SCALE GENOMIC DNA]</scope>
    <source>
        <strain evidence="2 3">DSM 4440</strain>
    </source>
</reference>